<gene>
    <name evidence="16" type="ORF">INT46_010335</name>
</gene>
<keyword evidence="8" id="KW-0865">Zymogen</keyword>
<dbReference type="InterPro" id="IPR003817">
    <property type="entry name" value="PS_Dcarbxylase"/>
</dbReference>
<feature type="domain" description="C2" evidence="15">
    <location>
        <begin position="241"/>
        <end position="363"/>
    </location>
</feature>
<keyword evidence="5" id="KW-0210">Decarboxylase</keyword>
<dbReference type="EC" id="4.1.1.65" evidence="3"/>
<comment type="caution">
    <text evidence="16">The sequence shown here is derived from an EMBL/GenBank/DDBJ whole genome shotgun (WGS) entry which is preliminary data.</text>
</comment>
<keyword evidence="12" id="KW-0670">Pyruvate</keyword>
<accession>A0A8H7R0X3</accession>
<dbReference type="InterPro" id="IPR033179">
    <property type="entry name" value="PSD_type2_pro"/>
</dbReference>
<feature type="domain" description="C2" evidence="15">
    <location>
        <begin position="1"/>
        <end position="86"/>
    </location>
</feature>
<keyword evidence="6" id="KW-0443">Lipid metabolism</keyword>
<dbReference type="HAMAP" id="MF_00663">
    <property type="entry name" value="PS_decarb_PSD_B_type2"/>
    <property type="match status" value="1"/>
</dbReference>
<keyword evidence="7" id="KW-0472">Membrane</keyword>
<dbReference type="UniPathway" id="UPA00558">
    <property type="reaction ID" value="UER00616"/>
</dbReference>
<evidence type="ECO:0000256" key="10">
    <source>
        <dbReference type="ARBA" id="ARBA00023239"/>
    </source>
</evidence>
<evidence type="ECO:0000256" key="3">
    <source>
        <dbReference type="ARBA" id="ARBA00012243"/>
    </source>
</evidence>
<dbReference type="NCBIfam" id="TIGR00163">
    <property type="entry name" value="PS_decarb"/>
    <property type="match status" value="1"/>
</dbReference>
<evidence type="ECO:0000259" key="15">
    <source>
        <dbReference type="PROSITE" id="PS50004"/>
    </source>
</evidence>
<comment type="cofactor">
    <cofactor evidence="1">
        <name>pyruvate</name>
        <dbReference type="ChEBI" id="CHEBI:15361"/>
    </cofactor>
</comment>
<dbReference type="PANTHER" id="PTHR10067:SF17">
    <property type="entry name" value="PHOSPHATIDYLSERINE DECARBOXYLASE PROENZYME 2"/>
    <property type="match status" value="1"/>
</dbReference>
<dbReference type="GO" id="GO:0004609">
    <property type="term" value="F:phosphatidylserine decarboxylase activity"/>
    <property type="evidence" value="ECO:0007669"/>
    <property type="project" value="UniProtKB-EC"/>
</dbReference>
<sequence>DIDYFVIVRCLKHNHRTHVVKNSTEPNWSCSFDIPINSITKRKQWRRGITIILCSKDRFRSQFLGQIHLPFPAAEEESAFLYDDVYNNTNWHPINSTQNQRKLSLPGTPRRRAFSESLGGEINVKTGLILEGFENDHSQVKNQRIKHVWKMLTSHNSNNNNVQQENITNSAPTTPAIRSASSLPPEFGYYMPNSSSSGTNTPTDYFNRQTHLRQKSTNAYQSSVASSPQAISNSNSRKRLTRRKKKIGIEGKFHQDVMGVTFLEVCHAKDLPPERNLARTSFDMDPFVVVSYGTSTFRTSAVRHNLNPVWNEKLFFHVRHHEANYHLKFTVYDREKFSGNDLVAWFQVPIQDIIRQHKEMKFDGEDVNMIEKEMDRFTFPLQMVNPDKWKNKRPTLTIRAKFMPYEEIRKMFWLSLAKAYDAEHTGTLSRLEVQSMLETIGSTITEATIDRFWLNNEKDPKNESQEITLDQLVDSLENYMKAEAQYNGDRPFNSPMTPSMSGDDMDNLTSNMMQMALRNEGIDEDDDEDDDDEEDEEDEEDDDWNGIEEEDEEEEEEEEEEDDELIENSSTTSEDDDQSPFGILEPDLFDNSLLSIPAMQQEGVDLAEALIKEENSMIERLPTTPNINTIKQMFPTHRRTAVEKVIRLKECPICHRPNLGRRTQMDIITHIATCAANDWTTVDRFLMGNFLTEAYAQRRWFVKLVRKVGYGKYSLGKDNANIIIQDRRTGQLIEEKMSVYVRLGMRLVYKGMKTSIQSKGAQRILTNLTLKQGRRFDSPNSAREIPGFIKFHKIQLHEVWKPLSSFKTFNEFFYRKLRPGSRPADSPEDPTVAVSPADSRMTAFDSVSEATRLWIKGIEFSLKKLLGDSPSANEFQGGPLAVFRLAPQDYHRFHSPVDGIVTKVKHISGQYYTVNPMAIRTTIDVFGENARTIVWMDSKEFGKVAVVCVGAMLVGSIIITAKVGSELKRADEMGYFAFGGSTLVVVFEKGKMNFDHDLLENSDRTVETLVQVGNHIGKLPPQ</sequence>
<evidence type="ECO:0000256" key="13">
    <source>
        <dbReference type="ARBA" id="ARBA00024326"/>
    </source>
</evidence>
<dbReference type="SUPFAM" id="SSF49562">
    <property type="entry name" value="C2 domain (Calcium/lipid-binding domain, CaLB)"/>
    <property type="match status" value="2"/>
</dbReference>
<evidence type="ECO:0000256" key="1">
    <source>
        <dbReference type="ARBA" id="ARBA00001928"/>
    </source>
</evidence>
<evidence type="ECO:0000256" key="11">
    <source>
        <dbReference type="ARBA" id="ARBA00023264"/>
    </source>
</evidence>
<evidence type="ECO:0000313" key="17">
    <source>
        <dbReference type="Proteomes" id="UP000650833"/>
    </source>
</evidence>
<dbReference type="OrthoDB" id="5973539at2759"/>
<dbReference type="Gene3D" id="2.60.40.150">
    <property type="entry name" value="C2 domain"/>
    <property type="match status" value="2"/>
</dbReference>
<dbReference type="Pfam" id="PF00168">
    <property type="entry name" value="C2"/>
    <property type="match status" value="2"/>
</dbReference>
<dbReference type="InterPro" id="IPR035892">
    <property type="entry name" value="C2_domain_sf"/>
</dbReference>
<keyword evidence="4" id="KW-0444">Lipid biosynthesis</keyword>
<name>A0A8H7R0X3_9FUNG</name>
<evidence type="ECO:0000256" key="4">
    <source>
        <dbReference type="ARBA" id="ARBA00022516"/>
    </source>
</evidence>
<evidence type="ECO:0000256" key="5">
    <source>
        <dbReference type="ARBA" id="ARBA00022793"/>
    </source>
</evidence>
<feature type="non-terminal residue" evidence="16">
    <location>
        <position position="1"/>
    </location>
</feature>
<dbReference type="EMBL" id="JAEPRC010000260">
    <property type="protein sequence ID" value="KAG2202331.1"/>
    <property type="molecule type" value="Genomic_DNA"/>
</dbReference>
<dbReference type="PROSITE" id="PS50004">
    <property type="entry name" value="C2"/>
    <property type="match status" value="2"/>
</dbReference>
<keyword evidence="9" id="KW-0594">Phospholipid biosynthesis</keyword>
<evidence type="ECO:0000256" key="14">
    <source>
        <dbReference type="SAM" id="MobiDB-lite"/>
    </source>
</evidence>
<dbReference type="CDD" id="cd00030">
    <property type="entry name" value="C2"/>
    <property type="match status" value="1"/>
</dbReference>
<dbReference type="SMART" id="SM00239">
    <property type="entry name" value="C2"/>
    <property type="match status" value="1"/>
</dbReference>
<feature type="region of interest" description="Disordered" evidence="14">
    <location>
        <begin position="214"/>
        <end position="243"/>
    </location>
</feature>
<evidence type="ECO:0000256" key="2">
    <source>
        <dbReference type="ARBA" id="ARBA00005189"/>
    </source>
</evidence>
<keyword evidence="11" id="KW-1208">Phospholipid metabolism</keyword>
<evidence type="ECO:0000256" key="7">
    <source>
        <dbReference type="ARBA" id="ARBA00023136"/>
    </source>
</evidence>
<feature type="compositionally biased region" description="Polar residues" evidence="14">
    <location>
        <begin position="214"/>
        <end position="235"/>
    </location>
</feature>
<dbReference type="PANTHER" id="PTHR10067">
    <property type="entry name" value="PHOSPHATIDYLSERINE DECARBOXYLASE"/>
    <property type="match status" value="1"/>
</dbReference>
<dbReference type="Proteomes" id="UP000650833">
    <property type="component" value="Unassembled WGS sequence"/>
</dbReference>
<dbReference type="GO" id="GO:0006646">
    <property type="term" value="P:phosphatidylethanolamine biosynthetic process"/>
    <property type="evidence" value="ECO:0007669"/>
    <property type="project" value="UniProtKB-UniPathway"/>
</dbReference>
<feature type="compositionally biased region" description="Acidic residues" evidence="14">
    <location>
        <begin position="522"/>
        <end position="566"/>
    </location>
</feature>
<dbReference type="Pfam" id="PF02666">
    <property type="entry name" value="PS_Dcarbxylase"/>
    <property type="match status" value="1"/>
</dbReference>
<evidence type="ECO:0000256" key="8">
    <source>
        <dbReference type="ARBA" id="ARBA00023145"/>
    </source>
</evidence>
<evidence type="ECO:0000256" key="9">
    <source>
        <dbReference type="ARBA" id="ARBA00023209"/>
    </source>
</evidence>
<protein>
    <recommendedName>
        <fullName evidence="3">phosphatidylserine decarboxylase</fullName>
        <ecNumber evidence="3">4.1.1.65</ecNumber>
    </recommendedName>
</protein>
<keyword evidence="17" id="KW-1185">Reference proteome</keyword>
<dbReference type="InterPro" id="IPR000008">
    <property type="entry name" value="C2_dom"/>
</dbReference>
<organism evidence="16 17">
    <name type="scientific">Mucor plumbeus</name>
    <dbReference type="NCBI Taxonomy" id="97098"/>
    <lineage>
        <taxon>Eukaryota</taxon>
        <taxon>Fungi</taxon>
        <taxon>Fungi incertae sedis</taxon>
        <taxon>Mucoromycota</taxon>
        <taxon>Mucoromycotina</taxon>
        <taxon>Mucoromycetes</taxon>
        <taxon>Mucorales</taxon>
        <taxon>Mucorineae</taxon>
        <taxon>Mucoraceae</taxon>
        <taxon>Mucor</taxon>
    </lineage>
</organism>
<reference evidence="16" key="1">
    <citation type="submission" date="2020-12" db="EMBL/GenBank/DDBJ databases">
        <title>Metabolic potential, ecology and presence of endohyphal bacteria is reflected in genomic diversity of Mucoromycotina.</title>
        <authorList>
            <person name="Muszewska A."/>
            <person name="Okrasinska A."/>
            <person name="Steczkiewicz K."/>
            <person name="Drgas O."/>
            <person name="Orlowska M."/>
            <person name="Perlinska-Lenart U."/>
            <person name="Aleksandrzak-Piekarczyk T."/>
            <person name="Szatraj K."/>
            <person name="Zielenkiewicz U."/>
            <person name="Pilsyk S."/>
            <person name="Malc E."/>
            <person name="Mieczkowski P."/>
            <person name="Kruszewska J.S."/>
            <person name="Biernat P."/>
            <person name="Pawlowska J."/>
        </authorList>
    </citation>
    <scope>NUCLEOTIDE SEQUENCE</scope>
    <source>
        <strain evidence="16">CBS 226.32</strain>
    </source>
</reference>
<evidence type="ECO:0000256" key="12">
    <source>
        <dbReference type="ARBA" id="ARBA00023317"/>
    </source>
</evidence>
<dbReference type="Gene3D" id="1.10.238.10">
    <property type="entry name" value="EF-hand"/>
    <property type="match status" value="1"/>
</dbReference>
<evidence type="ECO:0000256" key="6">
    <source>
        <dbReference type="ARBA" id="ARBA00023098"/>
    </source>
</evidence>
<dbReference type="InterPro" id="IPR033177">
    <property type="entry name" value="PSD-B"/>
</dbReference>
<proteinExistence type="inferred from homology"/>
<comment type="pathway">
    <text evidence="13">Phospholipid metabolism; phosphatidylethanolamine biosynthesis.</text>
</comment>
<feature type="region of interest" description="Disordered" evidence="14">
    <location>
        <begin position="484"/>
        <end position="507"/>
    </location>
</feature>
<dbReference type="AlphaFoldDB" id="A0A8H7R0X3"/>
<keyword evidence="10" id="KW-0456">Lyase</keyword>
<evidence type="ECO:0000313" key="16">
    <source>
        <dbReference type="EMBL" id="KAG2202331.1"/>
    </source>
</evidence>
<feature type="region of interest" description="Disordered" evidence="14">
    <location>
        <begin position="520"/>
        <end position="586"/>
    </location>
</feature>
<comment type="pathway">
    <text evidence="2">Lipid metabolism.</text>
</comment>